<gene>
    <name evidence="2" type="ORF">D4764_14G0011120</name>
</gene>
<dbReference type="EMBL" id="RHFK02000006">
    <property type="protein sequence ID" value="TWW75109.1"/>
    <property type="molecule type" value="Genomic_DNA"/>
</dbReference>
<feature type="region of interest" description="Disordered" evidence="1">
    <location>
        <begin position="85"/>
        <end position="116"/>
    </location>
</feature>
<dbReference type="AlphaFoldDB" id="A0A5C6P854"/>
<organism evidence="2 3">
    <name type="scientific">Takifugu flavidus</name>
    <name type="common">sansaifugu</name>
    <dbReference type="NCBI Taxonomy" id="433684"/>
    <lineage>
        <taxon>Eukaryota</taxon>
        <taxon>Metazoa</taxon>
        <taxon>Chordata</taxon>
        <taxon>Craniata</taxon>
        <taxon>Vertebrata</taxon>
        <taxon>Euteleostomi</taxon>
        <taxon>Actinopterygii</taxon>
        <taxon>Neopterygii</taxon>
        <taxon>Teleostei</taxon>
        <taxon>Neoteleostei</taxon>
        <taxon>Acanthomorphata</taxon>
        <taxon>Eupercaria</taxon>
        <taxon>Tetraodontiformes</taxon>
        <taxon>Tetradontoidea</taxon>
        <taxon>Tetraodontidae</taxon>
        <taxon>Takifugu</taxon>
    </lineage>
</organism>
<sequence>MSVLHWHRLSVIWKNWMFNQEPAKEPGAVSQTVQDETGNTIQDNSYLKTQNLDSAKQNSLTTEEKCINLNDVGVTVKSGPLMRSLSEPCSQTEVDNGSEGDDSFLQREGSQRRSRRRFRRINPRGERELITDGQEPSGYTKECARLCGVCIPVYCVRKPADYRRDLLSDT</sequence>
<proteinExistence type="predicted"/>
<evidence type="ECO:0000256" key="1">
    <source>
        <dbReference type="SAM" id="MobiDB-lite"/>
    </source>
</evidence>
<comment type="caution">
    <text evidence="2">The sequence shown here is derived from an EMBL/GenBank/DDBJ whole genome shotgun (WGS) entry which is preliminary data.</text>
</comment>
<evidence type="ECO:0000313" key="2">
    <source>
        <dbReference type="EMBL" id="TWW75109.1"/>
    </source>
</evidence>
<reference evidence="2 3" key="1">
    <citation type="submission" date="2019-04" db="EMBL/GenBank/DDBJ databases">
        <title>Chromosome genome assembly for Takifugu flavidus.</title>
        <authorList>
            <person name="Xiao S."/>
        </authorList>
    </citation>
    <scope>NUCLEOTIDE SEQUENCE [LARGE SCALE GENOMIC DNA]</scope>
    <source>
        <strain evidence="2">HTHZ2018</strain>
        <tissue evidence="2">Muscle</tissue>
    </source>
</reference>
<dbReference type="Proteomes" id="UP000324091">
    <property type="component" value="Chromosome 14"/>
</dbReference>
<evidence type="ECO:0000313" key="3">
    <source>
        <dbReference type="Proteomes" id="UP000324091"/>
    </source>
</evidence>
<keyword evidence="3" id="KW-1185">Reference proteome</keyword>
<protein>
    <submittedName>
        <fullName evidence="2">Rap guanine nucleotide exchange factor 6 PDZ domain-containing guanine nucleotide exchange factor 2</fullName>
    </submittedName>
</protein>
<name>A0A5C6P854_9TELE</name>
<accession>A0A5C6P854</accession>